<dbReference type="EC" id="2.5.1.78" evidence="3 7"/>
<proteinExistence type="inferred from homology"/>
<keyword evidence="4 7" id="KW-0686">Riboflavin biosynthesis</keyword>
<dbReference type="OrthoDB" id="9809709at2"/>
<comment type="similarity">
    <text evidence="2 7">Belongs to the DMRL synthase family.</text>
</comment>
<protein>
    <recommendedName>
        <fullName evidence="3 7">6,7-dimethyl-8-ribityllumazine synthase</fullName>
        <shortName evidence="7">DMRL synthase</shortName>
        <shortName evidence="7">LS</shortName>
        <shortName evidence="7">Lumazine synthase</shortName>
        <ecNumber evidence="3 7">2.5.1.78</ecNumber>
    </recommendedName>
</protein>
<evidence type="ECO:0000256" key="5">
    <source>
        <dbReference type="ARBA" id="ARBA00022679"/>
    </source>
</evidence>
<evidence type="ECO:0000256" key="4">
    <source>
        <dbReference type="ARBA" id="ARBA00022619"/>
    </source>
</evidence>
<dbReference type="SUPFAM" id="SSF52121">
    <property type="entry name" value="Lumazine synthase"/>
    <property type="match status" value="1"/>
</dbReference>
<dbReference type="PANTHER" id="PTHR21058:SF0">
    <property type="entry name" value="6,7-DIMETHYL-8-RIBITYLLUMAZINE SYNTHASE"/>
    <property type="match status" value="1"/>
</dbReference>
<dbReference type="CDD" id="cd09209">
    <property type="entry name" value="Lumazine_synthase-I"/>
    <property type="match status" value="1"/>
</dbReference>
<dbReference type="GO" id="GO:0016874">
    <property type="term" value="F:ligase activity"/>
    <property type="evidence" value="ECO:0007669"/>
    <property type="project" value="UniProtKB-KW"/>
</dbReference>
<evidence type="ECO:0000256" key="1">
    <source>
        <dbReference type="ARBA" id="ARBA00004917"/>
    </source>
</evidence>
<dbReference type="InterPro" id="IPR036467">
    <property type="entry name" value="LS/RS_sf"/>
</dbReference>
<accession>A0A0F3NKX4</accession>
<dbReference type="GO" id="GO:0000906">
    <property type="term" value="F:6,7-dimethyl-8-ribityllumazine synthase activity"/>
    <property type="evidence" value="ECO:0007669"/>
    <property type="project" value="UniProtKB-UniRule"/>
</dbReference>
<keyword evidence="8" id="KW-0436">Ligase</keyword>
<feature type="binding site" evidence="7">
    <location>
        <position position="105"/>
    </location>
    <ligand>
        <name>5-amino-6-(D-ribitylamino)uracil</name>
        <dbReference type="ChEBI" id="CHEBI:15934"/>
    </ligand>
</feature>
<dbReference type="AlphaFoldDB" id="A0A0F3NKX4"/>
<feature type="binding site" evidence="7">
    <location>
        <begin position="72"/>
        <end position="74"/>
    </location>
    <ligand>
        <name>5-amino-6-(D-ribitylamino)uracil</name>
        <dbReference type="ChEBI" id="CHEBI:15934"/>
    </ligand>
</feature>
<dbReference type="NCBIfam" id="TIGR00114">
    <property type="entry name" value="lumazine-synth"/>
    <property type="match status" value="1"/>
</dbReference>
<evidence type="ECO:0000256" key="6">
    <source>
        <dbReference type="ARBA" id="ARBA00048785"/>
    </source>
</evidence>
<comment type="caution">
    <text evidence="7">Lacks conserved residue(s) required for the propagation of feature annotation.</text>
</comment>
<feature type="binding site" evidence="7">
    <location>
        <begin position="77"/>
        <end position="78"/>
    </location>
    <ligand>
        <name>(2S)-2-hydroxy-3-oxobutyl phosphate</name>
        <dbReference type="ChEBI" id="CHEBI:58830"/>
    </ligand>
</feature>
<dbReference type="STRING" id="1359163.NLO413_0064"/>
<gene>
    <name evidence="7 8" type="primary">ribH</name>
    <name evidence="8" type="ORF">NLO413_0064</name>
</gene>
<feature type="binding site" evidence="7">
    <location>
        <begin position="46"/>
        <end position="48"/>
    </location>
    <ligand>
        <name>5-amino-6-(D-ribitylamino)uracil</name>
        <dbReference type="ChEBI" id="CHEBI:15934"/>
    </ligand>
</feature>
<dbReference type="GO" id="GO:0005829">
    <property type="term" value="C:cytosol"/>
    <property type="evidence" value="ECO:0007669"/>
    <property type="project" value="TreeGrafter"/>
</dbReference>
<dbReference type="HAMAP" id="MF_00178">
    <property type="entry name" value="Lumazine_synth"/>
    <property type="match status" value="1"/>
</dbReference>
<evidence type="ECO:0000313" key="9">
    <source>
        <dbReference type="Proteomes" id="UP000033562"/>
    </source>
</evidence>
<dbReference type="Pfam" id="PF00885">
    <property type="entry name" value="DMRL_synthase"/>
    <property type="match status" value="1"/>
</dbReference>
<evidence type="ECO:0000256" key="7">
    <source>
        <dbReference type="HAMAP-Rule" id="MF_00178"/>
    </source>
</evidence>
<evidence type="ECO:0000256" key="3">
    <source>
        <dbReference type="ARBA" id="ARBA00012664"/>
    </source>
</evidence>
<comment type="pathway">
    <text evidence="1 7">Cofactor biosynthesis; riboflavin biosynthesis; riboflavin from 2-hydroxy-3-oxobutyl phosphate and 5-amino-6-(D-ribitylamino)uracil: step 1/2.</text>
</comment>
<dbReference type="InterPro" id="IPR034964">
    <property type="entry name" value="LS"/>
</dbReference>
<dbReference type="NCBIfam" id="NF000814">
    <property type="entry name" value="PRK00061.2-2"/>
    <property type="match status" value="1"/>
</dbReference>
<dbReference type="Gene3D" id="3.40.50.960">
    <property type="entry name" value="Lumazine/riboflavin synthase"/>
    <property type="match status" value="1"/>
</dbReference>
<name>A0A0F3NKX4_9RICK</name>
<evidence type="ECO:0000256" key="2">
    <source>
        <dbReference type="ARBA" id="ARBA00007424"/>
    </source>
</evidence>
<dbReference type="PATRIC" id="fig|1359163.3.peg.62"/>
<dbReference type="PANTHER" id="PTHR21058">
    <property type="entry name" value="6,7-DIMETHYL-8-RIBITYLLUMAZINE SYNTHASE DMRL SYNTHASE LUMAZINE SYNTHASE"/>
    <property type="match status" value="1"/>
</dbReference>
<dbReference type="UniPathway" id="UPA00275">
    <property type="reaction ID" value="UER00404"/>
</dbReference>
<comment type="function">
    <text evidence="7">Catalyzes the formation of 6,7-dimethyl-8-ribityllumazine by condensation of 5-amino-6-(D-ribitylamino)uracil with 3,4-dihydroxy-2-butanone 4-phosphate. This is the penultimate step in the biosynthesis of riboflavin.</text>
</comment>
<dbReference type="Proteomes" id="UP000033562">
    <property type="component" value="Unassembled WGS sequence"/>
</dbReference>
<dbReference type="GO" id="GO:0009231">
    <property type="term" value="P:riboflavin biosynthetic process"/>
    <property type="evidence" value="ECO:0007669"/>
    <property type="project" value="UniProtKB-UniRule"/>
</dbReference>
<feature type="binding site" evidence="7">
    <location>
        <position position="119"/>
    </location>
    <ligand>
        <name>(2S)-2-hydroxy-3-oxobutyl phosphate</name>
        <dbReference type="ChEBI" id="CHEBI:58830"/>
    </ligand>
</feature>
<comment type="catalytic activity">
    <reaction evidence="6 7">
        <text>(2S)-2-hydroxy-3-oxobutyl phosphate + 5-amino-6-(D-ribitylamino)uracil = 6,7-dimethyl-8-(1-D-ribityl)lumazine + phosphate + 2 H2O + H(+)</text>
        <dbReference type="Rhea" id="RHEA:26152"/>
        <dbReference type="ChEBI" id="CHEBI:15377"/>
        <dbReference type="ChEBI" id="CHEBI:15378"/>
        <dbReference type="ChEBI" id="CHEBI:15934"/>
        <dbReference type="ChEBI" id="CHEBI:43474"/>
        <dbReference type="ChEBI" id="CHEBI:58201"/>
        <dbReference type="ChEBI" id="CHEBI:58830"/>
        <dbReference type="EC" id="2.5.1.78"/>
    </reaction>
</comment>
<organism evidence="8 9">
    <name type="scientific">Candidatus Neoehrlichia procyonis str. RAC413</name>
    <dbReference type="NCBI Taxonomy" id="1359163"/>
    <lineage>
        <taxon>Bacteria</taxon>
        <taxon>Pseudomonadati</taxon>
        <taxon>Pseudomonadota</taxon>
        <taxon>Alphaproteobacteria</taxon>
        <taxon>Rickettsiales</taxon>
        <taxon>Anaplasmataceae</taxon>
        <taxon>Candidatus Neoehrlichia</taxon>
    </lineage>
</organism>
<evidence type="ECO:0000313" key="8">
    <source>
        <dbReference type="EMBL" id="KJV68703.1"/>
    </source>
</evidence>
<sequence length="147" mass="16087">MDNIKLLIVVADCYPEISDYMLDGAITQINLHHTSVTYDIIHVPGSFEIPAAIIFAIMSDRYKYDGYIALGCIIKGSTDHHHYISNSVSMSLGEIAIQHAVPLGFGIITTNTLDLAIERADKNKINIGGKAAAAALRMTELHKKFLS</sequence>
<feature type="active site" description="Proton donor" evidence="7">
    <location>
        <position position="80"/>
    </location>
</feature>
<dbReference type="InterPro" id="IPR002180">
    <property type="entry name" value="LS/RS"/>
</dbReference>
<dbReference type="EMBL" id="LANX01000001">
    <property type="protein sequence ID" value="KJV68703.1"/>
    <property type="molecule type" value="Genomic_DNA"/>
</dbReference>
<comment type="caution">
    <text evidence="8">The sequence shown here is derived from an EMBL/GenBank/DDBJ whole genome shotgun (WGS) entry which is preliminary data.</text>
</comment>
<dbReference type="RefSeq" id="WP_045808573.1">
    <property type="nucleotide sequence ID" value="NZ_LANX01000001.1"/>
</dbReference>
<reference evidence="8 9" key="1">
    <citation type="submission" date="2015-02" db="EMBL/GenBank/DDBJ databases">
        <title>Genome Sequencing of Rickettsiales.</title>
        <authorList>
            <person name="Daugherty S.C."/>
            <person name="Su Q."/>
            <person name="Abolude K."/>
            <person name="Beier-Sexton M."/>
            <person name="Carlyon J.A."/>
            <person name="Carter R."/>
            <person name="Day N.P."/>
            <person name="Dumler S.J."/>
            <person name="Dyachenko V."/>
            <person name="Godinez A."/>
            <person name="Kurtti T.J."/>
            <person name="Lichay M."/>
            <person name="Mullins K.E."/>
            <person name="Ott S."/>
            <person name="Pappas-Brown V."/>
            <person name="Paris D.H."/>
            <person name="Patel P."/>
            <person name="Richards A.L."/>
            <person name="Sadzewicz L."/>
            <person name="Sears K."/>
            <person name="Seidman D."/>
            <person name="Sengamalay N."/>
            <person name="Stenos J."/>
            <person name="Tallon L.J."/>
            <person name="Vincent G."/>
            <person name="Fraser C.M."/>
            <person name="Munderloh U."/>
            <person name="Dunning-Hotopp J.C."/>
        </authorList>
    </citation>
    <scope>NUCLEOTIDE SEQUENCE [LARGE SCALE GENOMIC DNA]</scope>
    <source>
        <strain evidence="8 9">RAC413</strain>
    </source>
</reference>
<keyword evidence="9" id="KW-1185">Reference proteome</keyword>
<dbReference type="GO" id="GO:0009349">
    <property type="term" value="C:riboflavin synthase complex"/>
    <property type="evidence" value="ECO:0007669"/>
    <property type="project" value="UniProtKB-UniRule"/>
</dbReference>
<keyword evidence="5 7" id="KW-0808">Transferase</keyword>